<comment type="caution">
    <text evidence="1">The sequence shown here is derived from an EMBL/GenBank/DDBJ whole genome shotgun (WGS) entry which is preliminary data.</text>
</comment>
<name>X0TZQ0_9ZZZZ</name>
<protein>
    <submittedName>
        <fullName evidence="1">Uncharacterized protein</fullName>
    </submittedName>
</protein>
<reference evidence="1" key="1">
    <citation type="journal article" date="2014" name="Front. Microbiol.">
        <title>High frequency of phylogenetically diverse reductive dehalogenase-homologous genes in deep subseafloor sedimentary metagenomes.</title>
        <authorList>
            <person name="Kawai M."/>
            <person name="Futagami T."/>
            <person name="Toyoda A."/>
            <person name="Takaki Y."/>
            <person name="Nishi S."/>
            <person name="Hori S."/>
            <person name="Arai W."/>
            <person name="Tsubouchi T."/>
            <person name="Morono Y."/>
            <person name="Uchiyama I."/>
            <person name="Ito T."/>
            <person name="Fujiyama A."/>
            <person name="Inagaki F."/>
            <person name="Takami H."/>
        </authorList>
    </citation>
    <scope>NUCLEOTIDE SEQUENCE</scope>
    <source>
        <strain evidence="1">Expedition CK06-06</strain>
    </source>
</reference>
<organism evidence="1">
    <name type="scientific">marine sediment metagenome</name>
    <dbReference type="NCBI Taxonomy" id="412755"/>
    <lineage>
        <taxon>unclassified sequences</taxon>
        <taxon>metagenomes</taxon>
        <taxon>ecological metagenomes</taxon>
    </lineage>
</organism>
<sequence length="75" mass="8224">MGGEEIVAYVCVPCAEAYDLLTVRWCTTAACEICGPVHGDWGIKNLIWAPDIRRHFGSPDVGHDVILDIQGSRPE</sequence>
<gene>
    <name evidence="1" type="ORF">S01H1_06510</name>
</gene>
<feature type="non-terminal residue" evidence="1">
    <location>
        <position position="75"/>
    </location>
</feature>
<accession>X0TZQ0</accession>
<proteinExistence type="predicted"/>
<dbReference type="EMBL" id="BARS01003357">
    <property type="protein sequence ID" value="GAF81640.1"/>
    <property type="molecule type" value="Genomic_DNA"/>
</dbReference>
<evidence type="ECO:0000313" key="1">
    <source>
        <dbReference type="EMBL" id="GAF81640.1"/>
    </source>
</evidence>
<dbReference type="AlphaFoldDB" id="X0TZQ0"/>